<reference evidence="2" key="1">
    <citation type="submission" date="2024-06" db="EMBL/GenBank/DDBJ databases">
        <title>Genome sequence of Vogesella sp. MAHUQ-64.</title>
        <authorList>
            <person name="Huq M.A."/>
        </authorList>
    </citation>
    <scope>NUCLEOTIDE SEQUENCE</scope>
    <source>
        <strain evidence="2">MAHUQ-64</strain>
    </source>
</reference>
<sequence length="224" mass="23835">MRFSTLQGLLALLAVVLLATGCATPKPYDYSAYKQSRPKSVLILPPLNSSPEVKASYGMLAQLSHPLGEAGYYVYPVAVVDETFRQNGLSAAGDIHALPVAKLHDIFGADAALYVEVKKYGATYTVFDSAVTVAADARLVDLRSGQLLWNGSAMASSAEQNNSNNGGLVGMLVTAVVKQIVHSLSDDSYQYAGIASQRLLTPRPNGLLYGPRSPRYGLDDAPAQ</sequence>
<dbReference type="InterPro" id="IPR008517">
    <property type="entry name" value="GNA1162-like"/>
</dbReference>
<dbReference type="Gene3D" id="3.40.50.10610">
    <property type="entry name" value="ABC-type transport auxiliary lipoprotein component"/>
    <property type="match status" value="1"/>
</dbReference>
<accession>A0ABV1M074</accession>
<dbReference type="Pfam" id="PF05643">
    <property type="entry name" value="GNA1162-like"/>
    <property type="match status" value="1"/>
</dbReference>
<proteinExistence type="predicted"/>
<feature type="region of interest" description="Disordered" evidence="1">
    <location>
        <begin position="205"/>
        <end position="224"/>
    </location>
</feature>
<comment type="caution">
    <text evidence="2">The sequence shown here is derived from an EMBL/GenBank/DDBJ whole genome shotgun (WGS) entry which is preliminary data.</text>
</comment>
<organism evidence="2 3">
    <name type="scientific">Vogesella oryzagri</name>
    <dbReference type="NCBI Taxonomy" id="3160864"/>
    <lineage>
        <taxon>Bacteria</taxon>
        <taxon>Pseudomonadati</taxon>
        <taxon>Pseudomonadota</taxon>
        <taxon>Betaproteobacteria</taxon>
        <taxon>Neisseriales</taxon>
        <taxon>Chromobacteriaceae</taxon>
        <taxon>Vogesella</taxon>
    </lineage>
</organism>
<keyword evidence="3" id="KW-1185">Reference proteome</keyword>
<evidence type="ECO:0000313" key="3">
    <source>
        <dbReference type="Proteomes" id="UP001433638"/>
    </source>
</evidence>
<dbReference type="PROSITE" id="PS51257">
    <property type="entry name" value="PROKAR_LIPOPROTEIN"/>
    <property type="match status" value="1"/>
</dbReference>
<evidence type="ECO:0000256" key="1">
    <source>
        <dbReference type="SAM" id="MobiDB-lite"/>
    </source>
</evidence>
<protein>
    <submittedName>
        <fullName evidence="2">DUF799 domain-containing protein</fullName>
    </submittedName>
</protein>
<gene>
    <name evidence="2" type="ORF">ABNW52_03165</name>
</gene>
<name>A0ABV1M074_9NEIS</name>
<dbReference type="EMBL" id="JBEFLD010000002">
    <property type="protein sequence ID" value="MEQ6289609.1"/>
    <property type="molecule type" value="Genomic_DNA"/>
</dbReference>
<evidence type="ECO:0000313" key="2">
    <source>
        <dbReference type="EMBL" id="MEQ6289609.1"/>
    </source>
</evidence>
<dbReference type="Proteomes" id="UP001433638">
    <property type="component" value="Unassembled WGS sequence"/>
</dbReference>